<dbReference type="GO" id="GO:0009073">
    <property type="term" value="P:aromatic amino acid family biosynthetic process"/>
    <property type="evidence" value="ECO:0007669"/>
    <property type="project" value="UniProtKB-KW"/>
</dbReference>
<dbReference type="GO" id="GO:0008652">
    <property type="term" value="P:amino acid biosynthetic process"/>
    <property type="evidence" value="ECO:0007669"/>
    <property type="project" value="UniProtKB-KW"/>
</dbReference>
<dbReference type="InterPro" id="IPR031322">
    <property type="entry name" value="Shikimate/glucono_kinase"/>
</dbReference>
<dbReference type="GO" id="GO:0004765">
    <property type="term" value="F:shikimate kinase activity"/>
    <property type="evidence" value="ECO:0007669"/>
    <property type="project" value="TreeGrafter"/>
</dbReference>
<dbReference type="EMBL" id="CAEZUR010000052">
    <property type="protein sequence ID" value="CAB4609778.1"/>
    <property type="molecule type" value="Genomic_DNA"/>
</dbReference>
<organism evidence="3">
    <name type="scientific">freshwater metagenome</name>
    <dbReference type="NCBI Taxonomy" id="449393"/>
    <lineage>
        <taxon>unclassified sequences</taxon>
        <taxon>metagenomes</taxon>
        <taxon>ecological metagenomes</taxon>
    </lineage>
</organism>
<gene>
    <name evidence="3" type="ORF">UFOPK1843_00746</name>
</gene>
<evidence type="ECO:0000256" key="1">
    <source>
        <dbReference type="ARBA" id="ARBA00022605"/>
    </source>
</evidence>
<reference evidence="3" key="1">
    <citation type="submission" date="2020-05" db="EMBL/GenBank/DDBJ databases">
        <authorList>
            <person name="Chiriac C."/>
            <person name="Salcher M."/>
            <person name="Ghai R."/>
            <person name="Kavagutti S V."/>
        </authorList>
    </citation>
    <scope>NUCLEOTIDE SEQUENCE</scope>
</reference>
<sequence>MLEAITVPSVIATGGGAILSEHTRAALSQATVIYLSTDGKHMATRLSGGNRPLLKNGVSDWRRIYESRRELYEQVADITVDTSRVALKTVVEEIVSELKKL</sequence>
<proteinExistence type="predicted"/>
<keyword evidence="2" id="KW-0057">Aromatic amino acid biosynthesis</keyword>
<keyword evidence="1" id="KW-0028">Amino-acid biosynthesis</keyword>
<dbReference type="Pfam" id="PF01202">
    <property type="entry name" value="SKI"/>
    <property type="match status" value="1"/>
</dbReference>
<protein>
    <submittedName>
        <fullName evidence="3">Unannotated protein</fullName>
    </submittedName>
</protein>
<dbReference type="PANTHER" id="PTHR21087:SF16">
    <property type="entry name" value="SHIKIMATE KINASE 1, CHLOROPLASTIC"/>
    <property type="match status" value="1"/>
</dbReference>
<dbReference type="AlphaFoldDB" id="A0A6J6HMB8"/>
<dbReference type="GO" id="GO:0005829">
    <property type="term" value="C:cytosol"/>
    <property type="evidence" value="ECO:0007669"/>
    <property type="project" value="TreeGrafter"/>
</dbReference>
<accession>A0A6J6HMB8</accession>
<dbReference type="InterPro" id="IPR027417">
    <property type="entry name" value="P-loop_NTPase"/>
</dbReference>
<evidence type="ECO:0000256" key="2">
    <source>
        <dbReference type="ARBA" id="ARBA00023141"/>
    </source>
</evidence>
<name>A0A6J6HMB8_9ZZZZ</name>
<dbReference type="Gene3D" id="3.40.50.300">
    <property type="entry name" value="P-loop containing nucleotide triphosphate hydrolases"/>
    <property type="match status" value="1"/>
</dbReference>
<dbReference type="PANTHER" id="PTHR21087">
    <property type="entry name" value="SHIKIMATE KINASE"/>
    <property type="match status" value="1"/>
</dbReference>
<evidence type="ECO:0000313" key="3">
    <source>
        <dbReference type="EMBL" id="CAB4609778.1"/>
    </source>
</evidence>
<dbReference type="SUPFAM" id="SSF52540">
    <property type="entry name" value="P-loop containing nucleoside triphosphate hydrolases"/>
    <property type="match status" value="1"/>
</dbReference>